<name>A0A2K8PI06_STRLA</name>
<dbReference type="InterPro" id="IPR050922">
    <property type="entry name" value="LytR/CpsA/Psr_CW_biosynth"/>
</dbReference>
<evidence type="ECO:0000256" key="3">
    <source>
        <dbReference type="SAM" id="Phobius"/>
    </source>
</evidence>
<organism evidence="4 5">
    <name type="scientific">Streptomyces lavendulae subsp. lavendulae</name>
    <dbReference type="NCBI Taxonomy" id="58340"/>
    <lineage>
        <taxon>Bacteria</taxon>
        <taxon>Bacillati</taxon>
        <taxon>Actinomycetota</taxon>
        <taxon>Actinomycetes</taxon>
        <taxon>Kitasatosporales</taxon>
        <taxon>Streptomycetaceae</taxon>
        <taxon>Streptomyces</taxon>
    </lineage>
</organism>
<sequence>MPQPHRPTRRAPGSQPPPPRSARGGGPRPGRRDDRPRWGVRIAAVLSLVVLGSGAVGHAVMTGLDTGIERVDPFKDMKNRPQAGHGVNFLLVGTDGREKITPEEKREYRLGGAPCHCTDTVMLVHLSADRERASVISLPRDSYAEVPAHQDLVTGTAHKAHPVKLNAAYAEGGPNLTVRTVENMTRVKIDHYLEVDFTSFMKTVDAMGGVEICTAKAMHDTYTGLDLLPGTHRLTGGQALQYVRSRHVDGASDLGRMQRQQRFIAALIKQATGGGVLLNPVKFKEVSSTLLGSVRADRGFGSEQMLALGQAMRGFTPSSSEFASVPVGDPSFQVKGIGSTVKWDEPKAAKLFEALRQDQPLAPARPGQAPHGPAPVPVDVPPKQIRVQVENGTRIDGLGGRVDAALRATGFDTTQAPATGASREVRRTVIVYDPRWDRSARTVSTALPGSELRAVAGQGRTVLVIAGADFKKVVPVRAEDPYQGEFGVVTGDQVVCGS</sequence>
<evidence type="ECO:0000313" key="5">
    <source>
        <dbReference type="Proteomes" id="UP000231791"/>
    </source>
</evidence>
<proteinExistence type="inferred from homology"/>
<dbReference type="PANTHER" id="PTHR33392:SF6">
    <property type="entry name" value="POLYISOPRENYL-TEICHOIC ACID--PEPTIDOGLYCAN TEICHOIC ACID TRANSFERASE TAGU"/>
    <property type="match status" value="1"/>
</dbReference>
<keyword evidence="3" id="KW-1133">Transmembrane helix</keyword>
<keyword evidence="3" id="KW-0472">Membrane</keyword>
<dbReference type="InterPro" id="IPR004474">
    <property type="entry name" value="LytR_CpsA_psr"/>
</dbReference>
<protein>
    <submittedName>
        <fullName evidence="4">Transcriptional regulator YwtF</fullName>
    </submittedName>
</protein>
<dbReference type="Pfam" id="PF13399">
    <property type="entry name" value="LytR_C"/>
    <property type="match status" value="1"/>
</dbReference>
<keyword evidence="3" id="KW-0812">Transmembrane</keyword>
<evidence type="ECO:0000256" key="1">
    <source>
        <dbReference type="ARBA" id="ARBA00006068"/>
    </source>
</evidence>
<feature type="region of interest" description="Disordered" evidence="2">
    <location>
        <begin position="1"/>
        <end position="36"/>
    </location>
</feature>
<feature type="transmembrane region" description="Helical" evidence="3">
    <location>
        <begin position="38"/>
        <end position="61"/>
    </location>
</feature>
<keyword evidence="5" id="KW-1185">Reference proteome</keyword>
<evidence type="ECO:0000256" key="2">
    <source>
        <dbReference type="SAM" id="MobiDB-lite"/>
    </source>
</evidence>
<accession>A0A2K8PI06</accession>
<dbReference type="PANTHER" id="PTHR33392">
    <property type="entry name" value="POLYISOPRENYL-TEICHOIC ACID--PEPTIDOGLYCAN TEICHOIC ACID TRANSFERASE TAGU"/>
    <property type="match status" value="1"/>
</dbReference>
<dbReference type="Gene3D" id="3.40.630.190">
    <property type="entry name" value="LCP protein"/>
    <property type="match status" value="1"/>
</dbReference>
<reference evidence="4 5" key="1">
    <citation type="submission" date="2017-11" db="EMBL/GenBank/DDBJ databases">
        <title>Complete genome sequence of Streptomyces lavendulae subsp. lavendulae CCM 3239 (formerly 'Streptomyces aureofaciens CCM 3239'), the producer of the angucycline-type antibiotic auricin.</title>
        <authorList>
            <person name="Busche T."/>
            <person name="Novakova R."/>
            <person name="Al'Dilaimi A."/>
            <person name="Homerova D."/>
            <person name="Feckova L."/>
            <person name="Rezuchova B."/>
            <person name="Mingyar E."/>
            <person name="Csolleiova D."/>
            <person name="Bekeova C."/>
            <person name="Winkler A."/>
            <person name="Sevcikova B."/>
            <person name="Kalinowski J."/>
            <person name="Kormanec J."/>
            <person name="Ruckert C."/>
        </authorList>
    </citation>
    <scope>NUCLEOTIDE SEQUENCE [LARGE SCALE GENOMIC DNA]</scope>
    <source>
        <strain evidence="4 5">CCM 3239</strain>
    </source>
</reference>
<dbReference type="Pfam" id="PF03816">
    <property type="entry name" value="LytR_cpsA_psr"/>
    <property type="match status" value="1"/>
</dbReference>
<dbReference type="Proteomes" id="UP000231791">
    <property type="component" value="Chromosome"/>
</dbReference>
<dbReference type="EMBL" id="CP024985">
    <property type="protein sequence ID" value="ATZ26376.1"/>
    <property type="molecule type" value="Genomic_DNA"/>
</dbReference>
<dbReference type="Gene3D" id="3.30.70.2390">
    <property type="match status" value="1"/>
</dbReference>
<comment type="similarity">
    <text evidence="1">Belongs to the LytR/CpsA/Psr (LCP) family.</text>
</comment>
<dbReference type="KEGG" id="slx:SLAV_22815"/>
<dbReference type="InterPro" id="IPR027381">
    <property type="entry name" value="LytR/CpsA/Psr_C"/>
</dbReference>
<evidence type="ECO:0000313" key="4">
    <source>
        <dbReference type="EMBL" id="ATZ26376.1"/>
    </source>
</evidence>
<dbReference type="NCBIfam" id="TIGR00350">
    <property type="entry name" value="lytR_cpsA_psr"/>
    <property type="match status" value="1"/>
</dbReference>
<feature type="region of interest" description="Disordered" evidence="2">
    <location>
        <begin position="361"/>
        <end position="380"/>
    </location>
</feature>
<gene>
    <name evidence="4" type="primary">ywtF3</name>
    <name evidence="4" type="ORF">SLAV_22815</name>
</gene>
<dbReference type="AlphaFoldDB" id="A0A2K8PI06"/>